<dbReference type="GO" id="GO:0016853">
    <property type="term" value="F:isomerase activity"/>
    <property type="evidence" value="ECO:0007669"/>
    <property type="project" value="UniProtKB-KW"/>
</dbReference>
<name>A0ABX2JQG8_9SPHN</name>
<dbReference type="Pfam" id="PF05834">
    <property type="entry name" value="Lycopene_cycl"/>
    <property type="match status" value="1"/>
</dbReference>
<dbReference type="Gene3D" id="3.50.50.60">
    <property type="entry name" value="FAD/NAD(P)-binding domain"/>
    <property type="match status" value="1"/>
</dbReference>
<keyword evidence="2" id="KW-0413">Isomerase</keyword>
<dbReference type="InterPro" id="IPR010108">
    <property type="entry name" value="Lycopene_cyclase_b/e"/>
</dbReference>
<dbReference type="InterPro" id="IPR036188">
    <property type="entry name" value="FAD/NAD-bd_sf"/>
</dbReference>
<dbReference type="NCBIfam" id="TIGR01790">
    <property type="entry name" value="carotene-cycl"/>
    <property type="match status" value="1"/>
</dbReference>
<protein>
    <submittedName>
        <fullName evidence="2">Lycopene beta-cyclase CrtY</fullName>
        <ecNumber evidence="2">5.5.1.19</ecNumber>
    </submittedName>
</protein>
<dbReference type="NCBIfam" id="TIGR01789">
    <property type="entry name" value="lycopene_cycl"/>
    <property type="match status" value="1"/>
</dbReference>
<dbReference type="EC" id="5.5.1.19" evidence="2"/>
<dbReference type="InterPro" id="IPR008461">
    <property type="entry name" value="CrtY"/>
</dbReference>
<reference evidence="2 3" key="1">
    <citation type="submission" date="2020-06" db="EMBL/GenBank/DDBJ databases">
        <title>Sphingomonas hominis sp. nov., a member of the Sphingomonas, isolated from the hair of a 22-year-old girl.</title>
        <authorList>
            <person name="Zhang D.-F."/>
            <person name="Cui X.-W."/>
        </authorList>
    </citation>
    <scope>NUCLEOTIDE SEQUENCE [LARGE SCALE GENOMIC DNA]</scope>
    <source>
        <strain evidence="2 3">HHU CXW</strain>
    </source>
</reference>
<dbReference type="Proteomes" id="UP000621447">
    <property type="component" value="Unassembled WGS sequence"/>
</dbReference>
<gene>
    <name evidence="2" type="primary">crtY</name>
    <name evidence="2" type="ORF">HRV97_13060</name>
</gene>
<accession>A0ABX2JQG8</accession>
<sequence length="385" mass="42100">MRSTILCDVAIVGGGLAGSLIALALHARRPDLDVRVIEGGETFGGHHLWSFFGADVVKAHRPLIAPIVAHAWPDYDVRFPAHARTLAQAYYTVRSERLDAHLRATLPALALMTGRKVLACSATAVVLADGDRVEARGVIDARGPGDLAALECGWQKFVGQELSVTAGHGVARPVVMDATVEQLDGYRFVYLLPFSADTLLIEDTYYSDTPELDRPAIRTRIGDYASAASWTVGNPLREEHGVLPVVLGGDFEAYWRSTGKVAKAGGRAGMFHPTTGYSLPDAVRFAHLIADANDLSGAALHDLTHAHARQAWRERKFYRMLDLMLFKAAEPAERYRVLERFYRLRPGLVSRFYAGRSTTLDKMRVLAGKPPVPIGRALHALKDAS</sequence>
<dbReference type="SUPFAM" id="SSF51905">
    <property type="entry name" value="FAD/NAD(P)-binding domain"/>
    <property type="match status" value="1"/>
</dbReference>
<organism evidence="2 3">
    <name type="scientific">Sphingomonas hominis</name>
    <dbReference type="NCBI Taxonomy" id="2741495"/>
    <lineage>
        <taxon>Bacteria</taxon>
        <taxon>Pseudomonadati</taxon>
        <taxon>Pseudomonadota</taxon>
        <taxon>Alphaproteobacteria</taxon>
        <taxon>Sphingomonadales</taxon>
        <taxon>Sphingomonadaceae</taxon>
        <taxon>Sphingomonas</taxon>
    </lineage>
</organism>
<evidence type="ECO:0000256" key="1">
    <source>
        <dbReference type="ARBA" id="ARBA00006599"/>
    </source>
</evidence>
<evidence type="ECO:0000313" key="2">
    <source>
        <dbReference type="EMBL" id="NTS66088.1"/>
    </source>
</evidence>
<evidence type="ECO:0000313" key="3">
    <source>
        <dbReference type="Proteomes" id="UP000621447"/>
    </source>
</evidence>
<dbReference type="EMBL" id="JABULH010000005">
    <property type="protein sequence ID" value="NTS66088.1"/>
    <property type="molecule type" value="Genomic_DNA"/>
</dbReference>
<comment type="similarity">
    <text evidence="1">Belongs to the lycopene cyclase family.</text>
</comment>
<dbReference type="RefSeq" id="WP_174194701.1">
    <property type="nucleotide sequence ID" value="NZ_JABULH010000005.1"/>
</dbReference>
<proteinExistence type="inferred from homology"/>
<comment type="caution">
    <text evidence="2">The sequence shown here is derived from an EMBL/GenBank/DDBJ whole genome shotgun (WGS) entry which is preliminary data.</text>
</comment>
<keyword evidence="3" id="KW-1185">Reference proteome</keyword>